<evidence type="ECO:0000313" key="4">
    <source>
        <dbReference type="EMBL" id="EFF82566.1"/>
    </source>
</evidence>
<feature type="compositionally biased region" description="Polar residues" evidence="1">
    <location>
        <begin position="337"/>
        <end position="371"/>
    </location>
</feature>
<accession>D4XQG5</accession>
<organism evidence="4 5">
    <name type="scientific">Acinetobacter haemolyticus ATCC 19194</name>
    <dbReference type="NCBI Taxonomy" id="707232"/>
    <lineage>
        <taxon>Bacteria</taxon>
        <taxon>Pseudomonadati</taxon>
        <taxon>Pseudomonadota</taxon>
        <taxon>Gammaproteobacteria</taxon>
        <taxon>Moraxellales</taxon>
        <taxon>Moraxellaceae</taxon>
        <taxon>Acinetobacter</taxon>
    </lineage>
</organism>
<comment type="caution">
    <text evidence="4">The sequence shown here is derived from an EMBL/GenBank/DDBJ whole genome shotgun (WGS) entry which is preliminary data.</text>
</comment>
<keyword evidence="2" id="KW-0472">Membrane</keyword>
<dbReference type="InterPro" id="IPR008900">
    <property type="entry name" value="Zot_N"/>
</dbReference>
<dbReference type="EMBL" id="ADMT01000169">
    <property type="protein sequence ID" value="EFF82566.1"/>
    <property type="molecule type" value="Genomic_DNA"/>
</dbReference>
<dbReference type="RefSeq" id="WP_004639132.1">
    <property type="nucleotide sequence ID" value="NZ_GG770435.1"/>
</dbReference>
<evidence type="ECO:0000313" key="5">
    <source>
        <dbReference type="Proteomes" id="UP000003085"/>
    </source>
</evidence>
<proteinExistence type="predicted"/>
<gene>
    <name evidence="4" type="ORF">HMP0015_1957</name>
</gene>
<dbReference type="Pfam" id="PF05707">
    <property type="entry name" value="Zot"/>
    <property type="match status" value="1"/>
</dbReference>
<sequence>MLYTVIGKPGEGKSYWCVSQMYEKQQVNLANLKKNVEIYYENKSILADRGHDIDSNDEYTFKREINVKENGLIVAKIVDWTFQYNEFQEFEDEEQFEKYFELAMLYNDFIVHINQLYTITLATFLPVRQIYSDINGLKIDGVLPLPSLDWRETPDGSIIYIDECRKKPPYKFDTKTPSKNPIIIDMAEVRHYDKDVYLISQDAEDINISLRQLVDKLYFIKRPAQKPQACSLYTFDKWLGRPRAAADSTRDPKPYVEHELIVYKKKYFKMYKSASSHTSMKFSLNWKVFGYIFLTLCLISFVVYGLNKVPIFGQFSDTFKQLVGLEKSPFEDVSKLANTTEQQPSDIQKQSTTENHVSSESTGSNSTTDSNRQIEYKYDVRRPYDFEYDLTYQIQERPCLAGCIASKSTCSCYTQQATKIDMSQSDCKRYMSGDKPFDYFTKQQEQQRQHVQLQQTYTQKAGMQQASDFDREYFAKIEQAKQQGLI</sequence>
<dbReference type="Gene3D" id="3.40.50.300">
    <property type="entry name" value="P-loop containing nucleotide triphosphate hydrolases"/>
    <property type="match status" value="1"/>
</dbReference>
<name>D4XQG5_ACIHA</name>
<dbReference type="Proteomes" id="UP000003085">
    <property type="component" value="Unassembled WGS sequence"/>
</dbReference>
<dbReference type="AlphaFoldDB" id="D4XQG5"/>
<evidence type="ECO:0000256" key="2">
    <source>
        <dbReference type="SAM" id="Phobius"/>
    </source>
</evidence>
<keyword evidence="2" id="KW-1133">Transmembrane helix</keyword>
<feature type="transmembrane region" description="Helical" evidence="2">
    <location>
        <begin position="288"/>
        <end position="306"/>
    </location>
</feature>
<evidence type="ECO:0000256" key="1">
    <source>
        <dbReference type="SAM" id="MobiDB-lite"/>
    </source>
</evidence>
<reference evidence="5" key="1">
    <citation type="submission" date="2010-03" db="EMBL/GenBank/DDBJ databases">
        <title>Complete sequence of Mobiluncus curtisii ATCC 43063.</title>
        <authorList>
            <person name="Muzny D."/>
            <person name="Qin X."/>
            <person name="Deng J."/>
            <person name="Jiang H."/>
            <person name="Liu Y."/>
            <person name="Qu J."/>
            <person name="Song X.-Z."/>
            <person name="Zhang L."/>
            <person name="Thornton R."/>
            <person name="Coyle M."/>
            <person name="Francisco L."/>
            <person name="Jackson L."/>
            <person name="Javaid M."/>
            <person name="Korchina V."/>
            <person name="Kovar C."/>
            <person name="Mata R."/>
            <person name="Mathew T."/>
            <person name="Ngo R."/>
            <person name="Nguyen L."/>
            <person name="Nguyen N."/>
            <person name="Okwuonu G."/>
            <person name="Ongeri F."/>
            <person name="Pham C."/>
            <person name="Simmons D."/>
            <person name="Wilczek-Boney K."/>
            <person name="Hale W."/>
            <person name="Jakkamsetti A."/>
            <person name="Pham P."/>
            <person name="Ruth R."/>
            <person name="San Lucas F."/>
            <person name="Warren J."/>
            <person name="Zhang J."/>
            <person name="Zhao Z."/>
            <person name="Zhou C."/>
            <person name="Zhu D."/>
            <person name="Lee S."/>
            <person name="Bess C."/>
            <person name="Blankenburg K."/>
            <person name="Forbes L."/>
            <person name="Fu Q."/>
            <person name="Gubbala S."/>
            <person name="Hirani K."/>
            <person name="Jayaseelan J.C."/>
            <person name="Lara F."/>
            <person name="Munidasa M."/>
            <person name="Palculict T."/>
            <person name="Patil S."/>
            <person name="Pu L.-L."/>
            <person name="Saada N."/>
            <person name="Tang L."/>
            <person name="Weissenberger G."/>
            <person name="Zhu Y."/>
            <person name="Hemphill L."/>
            <person name="Shang Y."/>
            <person name="Youmans B."/>
            <person name="Ayvaz T."/>
            <person name="Ross M."/>
            <person name="Santibanez J."/>
            <person name="Aqrawi P."/>
            <person name="Gross S."/>
            <person name="Joshi V."/>
            <person name="Fowler G."/>
            <person name="Nazareth L."/>
            <person name="Reid J."/>
            <person name="Worley K."/>
            <person name="Petrosino J."/>
            <person name="Highlander S."/>
            <person name="Gibbs R."/>
            <person name="Gibbs R."/>
        </authorList>
    </citation>
    <scope>NUCLEOTIDE SEQUENCE [LARGE SCALE GENOMIC DNA]</scope>
    <source>
        <strain evidence="5">ATCC 19194</strain>
    </source>
</reference>
<keyword evidence="2" id="KW-0812">Transmembrane</keyword>
<protein>
    <recommendedName>
        <fullName evidence="3">Zona occludens toxin N-terminal domain-containing protein</fullName>
    </recommendedName>
</protein>
<evidence type="ECO:0000259" key="3">
    <source>
        <dbReference type="Pfam" id="PF05707"/>
    </source>
</evidence>
<feature type="domain" description="Zona occludens toxin N-terminal" evidence="3">
    <location>
        <begin position="150"/>
        <end position="277"/>
    </location>
</feature>
<feature type="region of interest" description="Disordered" evidence="1">
    <location>
        <begin position="337"/>
        <end position="374"/>
    </location>
</feature>
<dbReference type="HOGENOM" id="CLU_044039_1_0_6"/>
<dbReference type="InterPro" id="IPR027417">
    <property type="entry name" value="P-loop_NTPase"/>
</dbReference>